<dbReference type="EMBL" id="RDQH01000338">
    <property type="protein sequence ID" value="RXH80971.1"/>
    <property type="molecule type" value="Genomic_DNA"/>
</dbReference>
<name>A0A498IHI7_MALDO</name>
<dbReference type="Proteomes" id="UP000290289">
    <property type="component" value="Chromosome 12"/>
</dbReference>
<keyword evidence="1" id="KW-0812">Transmembrane</keyword>
<accession>A0A498IHI7</accession>
<keyword evidence="3" id="KW-1185">Reference proteome</keyword>
<reference evidence="2 3" key="1">
    <citation type="submission" date="2018-10" db="EMBL/GenBank/DDBJ databases">
        <title>A high-quality apple genome assembly.</title>
        <authorList>
            <person name="Hu J."/>
        </authorList>
    </citation>
    <scope>NUCLEOTIDE SEQUENCE [LARGE SCALE GENOMIC DNA]</scope>
    <source>
        <strain evidence="3">cv. HFTH1</strain>
        <tissue evidence="2">Young leaf</tissue>
    </source>
</reference>
<dbReference type="AlphaFoldDB" id="A0A498IHI7"/>
<organism evidence="2 3">
    <name type="scientific">Malus domestica</name>
    <name type="common">Apple</name>
    <name type="synonym">Pyrus malus</name>
    <dbReference type="NCBI Taxonomy" id="3750"/>
    <lineage>
        <taxon>Eukaryota</taxon>
        <taxon>Viridiplantae</taxon>
        <taxon>Streptophyta</taxon>
        <taxon>Embryophyta</taxon>
        <taxon>Tracheophyta</taxon>
        <taxon>Spermatophyta</taxon>
        <taxon>Magnoliopsida</taxon>
        <taxon>eudicotyledons</taxon>
        <taxon>Gunneridae</taxon>
        <taxon>Pentapetalae</taxon>
        <taxon>rosids</taxon>
        <taxon>fabids</taxon>
        <taxon>Rosales</taxon>
        <taxon>Rosaceae</taxon>
        <taxon>Amygdaloideae</taxon>
        <taxon>Maleae</taxon>
        <taxon>Malus</taxon>
    </lineage>
</organism>
<keyword evidence="1" id="KW-1133">Transmembrane helix</keyword>
<evidence type="ECO:0000256" key="1">
    <source>
        <dbReference type="SAM" id="Phobius"/>
    </source>
</evidence>
<comment type="caution">
    <text evidence="2">The sequence shown here is derived from an EMBL/GenBank/DDBJ whole genome shotgun (WGS) entry which is preliminary data.</text>
</comment>
<keyword evidence="1" id="KW-0472">Membrane</keyword>
<feature type="transmembrane region" description="Helical" evidence="1">
    <location>
        <begin position="77"/>
        <end position="96"/>
    </location>
</feature>
<sequence length="98" mass="11217">MSLGTPLASASLMHSLIMQMMLRSQGQPVYFTTSWGVIGRWLISSMRFGTDLVPNTDIYCDVKADIEKHYRSKWKTWISPWTFLAFIGILAELWLCGI</sequence>
<proteinExistence type="predicted"/>
<protein>
    <submittedName>
        <fullName evidence="2">Uncharacterized protein</fullName>
    </submittedName>
</protein>
<evidence type="ECO:0000313" key="2">
    <source>
        <dbReference type="EMBL" id="RXH80971.1"/>
    </source>
</evidence>
<evidence type="ECO:0000313" key="3">
    <source>
        <dbReference type="Proteomes" id="UP000290289"/>
    </source>
</evidence>
<gene>
    <name evidence="2" type="ORF">DVH24_004885</name>
</gene>